<dbReference type="EMBL" id="FNVA01000006">
    <property type="protein sequence ID" value="SEG53346.1"/>
    <property type="molecule type" value="Genomic_DNA"/>
</dbReference>
<evidence type="ECO:0000256" key="2">
    <source>
        <dbReference type="SAM" id="SignalP"/>
    </source>
</evidence>
<feature type="chain" id="PRO_5009293179" evidence="2">
    <location>
        <begin position="29"/>
        <end position="304"/>
    </location>
</feature>
<proteinExistence type="predicted"/>
<gene>
    <name evidence="3" type="ORF">SAMN05421819_3350</name>
</gene>
<dbReference type="RefSeq" id="WP_146072191.1">
    <property type="nucleotide sequence ID" value="NZ_FNVA01000006.1"/>
</dbReference>
<sequence length="304" mass="32453">MKHFLQHLVVFSMAFSASVIVLSQPAVAQDAAAMAAQQAAQQANQQAMQAAQQANQQAMDDAQRASQQAMQDGMNASQNAGGPMIPPRRRPTVPVTPKGPVPQQIAAAHTVFLSNLGSAPNAPADMNDAYEQFSQALAAWGHYTLVDTPGQANLIFELREIAPLTDVSGYRGDVASYATPAFELHIRDEKTGVVLWTVISPIEDFGKRSERSHWYELAISNLVSRVKVVTATPLNPQEIVDLTAMPTTHDARNVLILTGVAVGAAATAGILLHHAFENSVANQQQQQDSFCLAHGIPLSECAGG</sequence>
<dbReference type="OrthoDB" id="119930at2"/>
<evidence type="ECO:0000313" key="3">
    <source>
        <dbReference type="EMBL" id="SEG53346.1"/>
    </source>
</evidence>
<evidence type="ECO:0000256" key="1">
    <source>
        <dbReference type="SAM" id="MobiDB-lite"/>
    </source>
</evidence>
<organism evidence="3 4">
    <name type="scientific">Bryocella elongata</name>
    <dbReference type="NCBI Taxonomy" id="863522"/>
    <lineage>
        <taxon>Bacteria</taxon>
        <taxon>Pseudomonadati</taxon>
        <taxon>Acidobacteriota</taxon>
        <taxon>Terriglobia</taxon>
        <taxon>Terriglobales</taxon>
        <taxon>Acidobacteriaceae</taxon>
        <taxon>Bryocella</taxon>
    </lineage>
</organism>
<name>A0A1H6AZV7_9BACT</name>
<keyword evidence="4" id="KW-1185">Reference proteome</keyword>
<keyword evidence="2" id="KW-0732">Signal</keyword>
<feature type="region of interest" description="Disordered" evidence="1">
    <location>
        <begin position="51"/>
        <end position="87"/>
    </location>
</feature>
<feature type="signal peptide" evidence="2">
    <location>
        <begin position="1"/>
        <end position="28"/>
    </location>
</feature>
<dbReference type="Proteomes" id="UP000236728">
    <property type="component" value="Unassembled WGS sequence"/>
</dbReference>
<dbReference type="AlphaFoldDB" id="A0A1H6AZV7"/>
<reference evidence="3 4" key="1">
    <citation type="submission" date="2016-10" db="EMBL/GenBank/DDBJ databases">
        <authorList>
            <person name="de Groot N.N."/>
        </authorList>
    </citation>
    <scope>NUCLEOTIDE SEQUENCE [LARGE SCALE GENOMIC DNA]</scope>
    <source>
        <strain evidence="3 4">DSM 22489</strain>
    </source>
</reference>
<feature type="compositionally biased region" description="Polar residues" evidence="1">
    <location>
        <begin position="64"/>
        <end position="80"/>
    </location>
</feature>
<accession>A0A1H6AZV7</accession>
<protein>
    <submittedName>
        <fullName evidence="3">Uncharacterized protein</fullName>
    </submittedName>
</protein>
<feature type="compositionally biased region" description="Low complexity" evidence="1">
    <location>
        <begin position="51"/>
        <end position="60"/>
    </location>
</feature>
<evidence type="ECO:0000313" key="4">
    <source>
        <dbReference type="Proteomes" id="UP000236728"/>
    </source>
</evidence>